<dbReference type="GO" id="GO:0016758">
    <property type="term" value="F:hexosyltransferase activity"/>
    <property type="evidence" value="ECO:0007669"/>
    <property type="project" value="InterPro"/>
</dbReference>
<comment type="subcellular location">
    <subcellularLocation>
        <location evidence="1 10">Golgi apparatus membrane</location>
        <topology evidence="1 10">Single-pass type II membrane protein</topology>
    </subcellularLocation>
</comment>
<evidence type="ECO:0000313" key="11">
    <source>
        <dbReference type="Proteomes" id="UP000887575"/>
    </source>
</evidence>
<evidence type="ECO:0000256" key="3">
    <source>
        <dbReference type="ARBA" id="ARBA00022676"/>
    </source>
</evidence>
<evidence type="ECO:0000256" key="4">
    <source>
        <dbReference type="ARBA" id="ARBA00022679"/>
    </source>
</evidence>
<evidence type="ECO:0000256" key="2">
    <source>
        <dbReference type="ARBA" id="ARBA00008661"/>
    </source>
</evidence>
<comment type="similarity">
    <text evidence="2 10">Belongs to the glycosyltransferase 31 family.</text>
</comment>
<dbReference type="InterPro" id="IPR002659">
    <property type="entry name" value="Glyco_trans_31"/>
</dbReference>
<evidence type="ECO:0000256" key="9">
    <source>
        <dbReference type="ARBA" id="ARBA00023136"/>
    </source>
</evidence>
<evidence type="ECO:0000256" key="7">
    <source>
        <dbReference type="ARBA" id="ARBA00022989"/>
    </source>
</evidence>
<keyword evidence="5" id="KW-0812">Transmembrane</keyword>
<evidence type="ECO:0000256" key="8">
    <source>
        <dbReference type="ARBA" id="ARBA00023034"/>
    </source>
</evidence>
<dbReference type="Pfam" id="PF01762">
    <property type="entry name" value="Galactosyl_T"/>
    <property type="match status" value="1"/>
</dbReference>
<accession>A0AAF3EDW8</accession>
<keyword evidence="8 10" id="KW-0333">Golgi apparatus</keyword>
<dbReference type="PANTHER" id="PTHR11214:SF319">
    <property type="entry name" value="HEXOSYLTRANSFERASE"/>
    <property type="match status" value="1"/>
</dbReference>
<dbReference type="GO" id="GO:0000139">
    <property type="term" value="C:Golgi membrane"/>
    <property type="evidence" value="ECO:0007669"/>
    <property type="project" value="UniProtKB-SubCell"/>
</dbReference>
<proteinExistence type="inferred from homology"/>
<dbReference type="Proteomes" id="UP000887575">
    <property type="component" value="Unassembled WGS sequence"/>
</dbReference>
<name>A0AAF3EDW8_9BILA</name>
<dbReference type="Gene3D" id="3.90.550.50">
    <property type="match status" value="1"/>
</dbReference>
<sequence length="309" mass="36463">MLFWPRNEHPFQRIDDIHQIDLAFRFRQSKNHELCEANTTLFIGIISRPSEFDLRSMVRESWAKRGQTYDRNFTRVEFFVGEPKDFEERRLEEEMFTHRDISILNMNEDYYALPQKTLALLLYKEQRCPKVKCLIKSDSDNVLNVRLFEKLCNETAGGERKIFGNCSVKRKVQRHGKWRIPRWLIPQREYPQYCSTGIYMFTGNRTVNHLLHEVSISEYARSANFRKLPEDVLFSGIFPEKANISRITLSGFSFNSSVVSDCSNCSPAIYSLHMTDQRKDPIEHFQRILEFSNRNCSAVQNFTLNLADF</sequence>
<keyword evidence="11" id="KW-1185">Reference proteome</keyword>
<keyword evidence="4" id="KW-0808">Transferase</keyword>
<organism evidence="11 12">
    <name type="scientific">Mesorhabditis belari</name>
    <dbReference type="NCBI Taxonomy" id="2138241"/>
    <lineage>
        <taxon>Eukaryota</taxon>
        <taxon>Metazoa</taxon>
        <taxon>Ecdysozoa</taxon>
        <taxon>Nematoda</taxon>
        <taxon>Chromadorea</taxon>
        <taxon>Rhabditida</taxon>
        <taxon>Rhabditina</taxon>
        <taxon>Rhabditomorpha</taxon>
        <taxon>Rhabditoidea</taxon>
        <taxon>Rhabditidae</taxon>
        <taxon>Mesorhabditinae</taxon>
        <taxon>Mesorhabditis</taxon>
    </lineage>
</organism>
<dbReference type="GO" id="GO:0006493">
    <property type="term" value="P:protein O-linked glycosylation"/>
    <property type="evidence" value="ECO:0007669"/>
    <property type="project" value="TreeGrafter"/>
</dbReference>
<dbReference type="WBParaSite" id="MBELARI_LOCUS12164">
    <property type="protein sequence ID" value="MBELARI_LOCUS12164"/>
    <property type="gene ID" value="MBELARI_LOCUS12164"/>
</dbReference>
<keyword evidence="6" id="KW-0735">Signal-anchor</keyword>
<dbReference type="AlphaFoldDB" id="A0AAF3EDW8"/>
<evidence type="ECO:0000313" key="12">
    <source>
        <dbReference type="WBParaSite" id="MBELARI_LOCUS12164"/>
    </source>
</evidence>
<evidence type="ECO:0000256" key="6">
    <source>
        <dbReference type="ARBA" id="ARBA00022968"/>
    </source>
</evidence>
<protein>
    <recommendedName>
        <fullName evidence="10">Hexosyltransferase</fullName>
        <ecNumber evidence="10">2.4.1.-</ecNumber>
    </recommendedName>
</protein>
<evidence type="ECO:0000256" key="10">
    <source>
        <dbReference type="RuleBase" id="RU363063"/>
    </source>
</evidence>
<evidence type="ECO:0000256" key="1">
    <source>
        <dbReference type="ARBA" id="ARBA00004323"/>
    </source>
</evidence>
<keyword evidence="3 10" id="KW-0328">Glycosyltransferase</keyword>
<reference evidence="12" key="1">
    <citation type="submission" date="2024-02" db="UniProtKB">
        <authorList>
            <consortium name="WormBaseParasite"/>
        </authorList>
    </citation>
    <scope>IDENTIFICATION</scope>
</reference>
<dbReference type="EC" id="2.4.1.-" evidence="10"/>
<evidence type="ECO:0000256" key="5">
    <source>
        <dbReference type="ARBA" id="ARBA00022692"/>
    </source>
</evidence>
<keyword evidence="7" id="KW-1133">Transmembrane helix</keyword>
<keyword evidence="9" id="KW-0472">Membrane</keyword>
<dbReference type="PANTHER" id="PTHR11214">
    <property type="entry name" value="BETA-1,3-N-ACETYLGLUCOSAMINYLTRANSFERASE"/>
    <property type="match status" value="1"/>
</dbReference>